<dbReference type="Proteomes" id="UP000294841">
    <property type="component" value="Unassembled WGS sequence"/>
</dbReference>
<evidence type="ECO:0000313" key="3">
    <source>
        <dbReference type="Proteomes" id="UP000294841"/>
    </source>
</evidence>
<comment type="caution">
    <text evidence="2">The sequence shown here is derived from an EMBL/GenBank/DDBJ whole genome shotgun (WGS) entry which is preliminary data.</text>
</comment>
<evidence type="ECO:0000313" key="2">
    <source>
        <dbReference type="EMBL" id="TCP13979.1"/>
    </source>
</evidence>
<feature type="region of interest" description="Disordered" evidence="1">
    <location>
        <begin position="245"/>
        <end position="264"/>
    </location>
</feature>
<dbReference type="InterPro" id="IPR052293">
    <property type="entry name" value="SRRP"/>
</dbReference>
<keyword evidence="2" id="KW-0131">Cell cycle</keyword>
<dbReference type="EMBL" id="SLXI01000001">
    <property type="protein sequence ID" value="TCP13979.1"/>
    <property type="molecule type" value="Genomic_DNA"/>
</dbReference>
<sequence length="357" mass="39236">MGGGEGNGDVIGAVMVDTGNAAQEWGRIQQAKKVNNTNTQKIEPLETRKEIIEETENKLEQTKVEQDAKLQAEKEAKFKAEQEAKLKAEKEAKLKAEQEAKLKAEKEAKLKAEQEAKLKAEKEAKLKAEQEAKLKAEKEAKLKAEQEAKLKAEKEAKLKVEQEAKLKAEKEAKLKVEQEAKLKAEKEAKLKAEQEAKLKAKKEAKLKAEKEVQLKAEKEAKVKSAQRNALDDFINGGDIGGGSASIGGNQSKQGASGTGAALGVGDGGKEGDRYGALIKKQIQRRFLKEPGFINKVCIVEVELARNGAITDFRRLSGPDDICTAALSAVSRTKRVPSAPNEDIYRKYQKFSLEFKLR</sequence>
<accession>A0A4R2N2E1</accession>
<dbReference type="Pfam" id="PF06519">
    <property type="entry name" value="TolA"/>
    <property type="match status" value="1"/>
</dbReference>
<reference evidence="2 3" key="1">
    <citation type="submission" date="2019-03" db="EMBL/GenBank/DDBJ databases">
        <title>Genomic Encyclopedia of Type Strains, Phase IV (KMG-IV): sequencing the most valuable type-strain genomes for metagenomic binning, comparative biology and taxonomic classification.</title>
        <authorList>
            <person name="Goeker M."/>
        </authorList>
    </citation>
    <scope>NUCLEOTIDE SEQUENCE [LARGE SCALE GENOMIC DNA]</scope>
    <source>
        <strain evidence="2 3">DSM 28231</strain>
    </source>
</reference>
<dbReference type="InterPro" id="IPR014161">
    <property type="entry name" value="Tol-Pal_TolA"/>
</dbReference>
<dbReference type="PANTHER" id="PTHR12239:SF41">
    <property type="entry name" value="MEMBRANE ASSOCIATED PROTEIN, PUTATIVE-RELATED"/>
    <property type="match status" value="1"/>
</dbReference>
<protein>
    <submittedName>
        <fullName evidence="2">Cell division and transport-associated protein TolA</fullName>
    </submittedName>
</protein>
<dbReference type="NCBIfam" id="TIGR02794">
    <property type="entry name" value="tolA_full"/>
    <property type="match status" value="1"/>
</dbReference>
<dbReference type="SUPFAM" id="SSF74653">
    <property type="entry name" value="TolA/TonB C-terminal domain"/>
    <property type="match status" value="1"/>
</dbReference>
<dbReference type="PANTHER" id="PTHR12239">
    <property type="entry name" value="PROTEIN CBG20215-RELATED"/>
    <property type="match status" value="1"/>
</dbReference>
<feature type="region of interest" description="Disordered" evidence="1">
    <location>
        <begin position="107"/>
        <end position="126"/>
    </location>
</feature>
<dbReference type="Gene3D" id="3.30.1150.10">
    <property type="match status" value="1"/>
</dbReference>
<dbReference type="GO" id="GO:0051301">
    <property type="term" value="P:cell division"/>
    <property type="evidence" value="ECO:0007669"/>
    <property type="project" value="UniProtKB-KW"/>
</dbReference>
<dbReference type="NCBIfam" id="NF007065">
    <property type="entry name" value="PRK09510.1"/>
    <property type="match status" value="1"/>
</dbReference>
<organism evidence="2 3">
    <name type="scientific">Bisgaardia hudsonensis</name>
    <dbReference type="NCBI Taxonomy" id="109472"/>
    <lineage>
        <taxon>Bacteria</taxon>
        <taxon>Pseudomonadati</taxon>
        <taxon>Pseudomonadota</taxon>
        <taxon>Gammaproteobacteria</taxon>
        <taxon>Pasteurellales</taxon>
        <taxon>Pasteurellaceae</taxon>
        <taxon>Bisgaardia</taxon>
    </lineage>
</organism>
<dbReference type="GO" id="GO:0043213">
    <property type="term" value="P:bacteriocin transport"/>
    <property type="evidence" value="ECO:0007669"/>
    <property type="project" value="InterPro"/>
</dbReference>
<dbReference type="GO" id="GO:0016020">
    <property type="term" value="C:membrane"/>
    <property type="evidence" value="ECO:0007669"/>
    <property type="project" value="InterPro"/>
</dbReference>
<keyword evidence="3" id="KW-1185">Reference proteome</keyword>
<evidence type="ECO:0000256" key="1">
    <source>
        <dbReference type="SAM" id="MobiDB-lite"/>
    </source>
</evidence>
<dbReference type="AlphaFoldDB" id="A0A4R2N2E1"/>
<keyword evidence="2" id="KW-0132">Cell division</keyword>
<gene>
    <name evidence="2" type="ORF">EV697_10196</name>
</gene>
<dbReference type="GO" id="GO:0019534">
    <property type="term" value="F:toxin transmembrane transporter activity"/>
    <property type="evidence" value="ECO:0007669"/>
    <property type="project" value="InterPro"/>
</dbReference>
<proteinExistence type="predicted"/>
<name>A0A4R2N2E1_9PAST</name>